<dbReference type="Gene3D" id="3.30.750.140">
    <property type="match status" value="1"/>
</dbReference>
<dbReference type="InterPro" id="IPR038610">
    <property type="entry name" value="FliK-like_C_sf"/>
</dbReference>
<dbReference type="CDD" id="cd17470">
    <property type="entry name" value="T3SS_Flik_C"/>
    <property type="match status" value="1"/>
</dbReference>
<dbReference type="Pfam" id="PF02120">
    <property type="entry name" value="Flg_hook"/>
    <property type="match status" value="1"/>
</dbReference>
<reference evidence="4" key="1">
    <citation type="submission" date="2016-10" db="EMBL/GenBank/DDBJ databases">
        <authorList>
            <person name="Varghese N."/>
            <person name="Submissions S."/>
        </authorList>
    </citation>
    <scope>NUCLEOTIDE SEQUENCE [LARGE SCALE GENOMIC DNA]</scope>
    <source>
        <strain evidence="4">XBD1002</strain>
    </source>
</reference>
<gene>
    <name evidence="3" type="ORF">SAMN04487775_104165</name>
</gene>
<protein>
    <submittedName>
        <fullName evidence="3">Flagellar hook-length control protein FliK</fullName>
    </submittedName>
</protein>
<sequence>MSYQAITDIIVNPTQLQELQLSNTVKDSPIQPSVSFSDYLASFNNAEISKPESNSAQTEHPVSEVSDAAKTEKTDVAEKNSEKKALDEKEPEKISEKTVEKTDSQEKSDKKVSEKSDSKGKAVKKSDFEVKNSSDEKKTAKAESKEAKDSKNKKLSDKDFSRLDEITKNVETDDNSAKLAAAAQNSIKSEENAKIKVSADENDASELTVNVESSAEMAVNNLQTKESSSDTEFNFSENQDKTKKQFTLDKEGKITVEDERTKVVAEAEDGKKSSIKTSDIKLTNDNTAVMSVELNPNAEADVLSLNTQTAASNGSNFQAMLSNQLHNVASEFVKAGNLVLKDNNQGTINLVLHPDDLGNVKIHLSLDGKTLSGHITVATKEALQVFKDNAETLREAFIKNGFDAANFDVAMNNGGSFNQNMGFNGQDDGRNLFAQRVYGSSAEGLSAELDDIFDNAEDISNYSVNIVA</sequence>
<dbReference type="EMBL" id="FORI01000004">
    <property type="protein sequence ID" value="SFI69338.1"/>
    <property type="molecule type" value="Genomic_DNA"/>
</dbReference>
<accession>A0A1I3KAL2</accession>
<proteinExistence type="predicted"/>
<keyword evidence="4" id="KW-1185">Reference proteome</keyword>
<dbReference type="Proteomes" id="UP000182737">
    <property type="component" value="Unassembled WGS sequence"/>
</dbReference>
<name>A0A1I3KAL2_9SPIR</name>
<organism evidence="3 4">
    <name type="scientific">Treponema bryantii</name>
    <dbReference type="NCBI Taxonomy" id="163"/>
    <lineage>
        <taxon>Bacteria</taxon>
        <taxon>Pseudomonadati</taxon>
        <taxon>Spirochaetota</taxon>
        <taxon>Spirochaetia</taxon>
        <taxon>Spirochaetales</taxon>
        <taxon>Treponemataceae</taxon>
        <taxon>Treponema</taxon>
    </lineage>
</organism>
<feature type="region of interest" description="Disordered" evidence="1">
    <location>
        <begin position="49"/>
        <end position="162"/>
    </location>
</feature>
<keyword evidence="3" id="KW-0969">Cilium</keyword>
<evidence type="ECO:0000256" key="1">
    <source>
        <dbReference type="SAM" id="MobiDB-lite"/>
    </source>
</evidence>
<dbReference type="OrthoDB" id="357156at2"/>
<evidence type="ECO:0000259" key="2">
    <source>
        <dbReference type="Pfam" id="PF02120"/>
    </source>
</evidence>
<feature type="domain" description="Flagellar hook-length control protein-like C-terminal" evidence="2">
    <location>
        <begin position="339"/>
        <end position="415"/>
    </location>
</feature>
<evidence type="ECO:0000313" key="3">
    <source>
        <dbReference type="EMBL" id="SFI69338.1"/>
    </source>
</evidence>
<feature type="compositionally biased region" description="Basic and acidic residues" evidence="1">
    <location>
        <begin position="67"/>
        <end position="162"/>
    </location>
</feature>
<keyword evidence="3" id="KW-0282">Flagellum</keyword>
<dbReference type="InterPro" id="IPR021136">
    <property type="entry name" value="Flagellar_hook_control-like_C"/>
</dbReference>
<evidence type="ECO:0000313" key="4">
    <source>
        <dbReference type="Proteomes" id="UP000182737"/>
    </source>
</evidence>
<dbReference type="AlphaFoldDB" id="A0A1I3KAL2"/>
<dbReference type="RefSeq" id="WP_074931269.1">
    <property type="nucleotide sequence ID" value="NZ_FORI01000004.1"/>
</dbReference>
<feature type="compositionally biased region" description="Polar residues" evidence="1">
    <location>
        <begin position="49"/>
        <end position="60"/>
    </location>
</feature>
<keyword evidence="3" id="KW-0966">Cell projection</keyword>